<dbReference type="Proteomes" id="UP001066276">
    <property type="component" value="Chromosome 4_1"/>
</dbReference>
<name>A0AAV7T1E2_PLEWA</name>
<dbReference type="AlphaFoldDB" id="A0AAV7T1E2"/>
<keyword evidence="3" id="KW-1185">Reference proteome</keyword>
<sequence>MRTRRPGLGAWRPLAEQRDAAENESGGLRGSGGAATERLLGAQWPEKRRGRCPRWSATAQGLMLECGPSGTQEFAACRAPAEGRAAGLAARRCYRSRR</sequence>
<evidence type="ECO:0000313" key="3">
    <source>
        <dbReference type="Proteomes" id="UP001066276"/>
    </source>
</evidence>
<proteinExistence type="predicted"/>
<evidence type="ECO:0000313" key="2">
    <source>
        <dbReference type="EMBL" id="KAJ1170314.1"/>
    </source>
</evidence>
<accession>A0AAV7T1E2</accession>
<feature type="region of interest" description="Disordered" evidence="1">
    <location>
        <begin position="1"/>
        <end position="52"/>
    </location>
</feature>
<comment type="caution">
    <text evidence="2">The sequence shown here is derived from an EMBL/GenBank/DDBJ whole genome shotgun (WGS) entry which is preliminary data.</text>
</comment>
<gene>
    <name evidence="2" type="ORF">NDU88_002192</name>
</gene>
<protein>
    <submittedName>
        <fullName evidence="2">Uncharacterized protein</fullName>
    </submittedName>
</protein>
<organism evidence="2 3">
    <name type="scientific">Pleurodeles waltl</name>
    <name type="common">Iberian ribbed newt</name>
    <dbReference type="NCBI Taxonomy" id="8319"/>
    <lineage>
        <taxon>Eukaryota</taxon>
        <taxon>Metazoa</taxon>
        <taxon>Chordata</taxon>
        <taxon>Craniata</taxon>
        <taxon>Vertebrata</taxon>
        <taxon>Euteleostomi</taxon>
        <taxon>Amphibia</taxon>
        <taxon>Batrachia</taxon>
        <taxon>Caudata</taxon>
        <taxon>Salamandroidea</taxon>
        <taxon>Salamandridae</taxon>
        <taxon>Pleurodelinae</taxon>
        <taxon>Pleurodeles</taxon>
    </lineage>
</organism>
<evidence type="ECO:0000256" key="1">
    <source>
        <dbReference type="SAM" id="MobiDB-lite"/>
    </source>
</evidence>
<dbReference type="EMBL" id="JANPWB010000007">
    <property type="protein sequence ID" value="KAJ1170314.1"/>
    <property type="molecule type" value="Genomic_DNA"/>
</dbReference>
<reference evidence="2" key="1">
    <citation type="journal article" date="2022" name="bioRxiv">
        <title>Sequencing and chromosome-scale assembly of the giantPleurodeles waltlgenome.</title>
        <authorList>
            <person name="Brown T."/>
            <person name="Elewa A."/>
            <person name="Iarovenko S."/>
            <person name="Subramanian E."/>
            <person name="Araus A.J."/>
            <person name="Petzold A."/>
            <person name="Susuki M."/>
            <person name="Suzuki K.-i.T."/>
            <person name="Hayashi T."/>
            <person name="Toyoda A."/>
            <person name="Oliveira C."/>
            <person name="Osipova E."/>
            <person name="Leigh N.D."/>
            <person name="Simon A."/>
            <person name="Yun M.H."/>
        </authorList>
    </citation>
    <scope>NUCLEOTIDE SEQUENCE</scope>
    <source>
        <strain evidence="2">20211129_DDA</strain>
        <tissue evidence="2">Liver</tissue>
    </source>
</reference>